<protein>
    <submittedName>
        <fullName evidence="1">Uncharacterized protein</fullName>
    </submittedName>
</protein>
<sequence>MGAERLLASGQCAGIGEASVPDRLDHLGIVVVLRRQSVQELVQLAPAVRVADDGVPAGPRRAA</sequence>
<organism evidence="1 2">
    <name type="scientific">Sorangium cellulosum</name>
    <name type="common">Polyangium cellulosum</name>
    <dbReference type="NCBI Taxonomy" id="56"/>
    <lineage>
        <taxon>Bacteria</taxon>
        <taxon>Pseudomonadati</taxon>
        <taxon>Myxococcota</taxon>
        <taxon>Polyangia</taxon>
        <taxon>Polyangiales</taxon>
        <taxon>Polyangiaceae</taxon>
        <taxon>Sorangium</taxon>
    </lineage>
</organism>
<comment type="caution">
    <text evidence="1">The sequence shown here is derived from an EMBL/GenBank/DDBJ whole genome shotgun (WGS) entry which is preliminary data.</text>
</comment>
<evidence type="ECO:0000313" key="2">
    <source>
        <dbReference type="Proteomes" id="UP000075502"/>
    </source>
</evidence>
<name>A0A150TFG6_SORCE</name>
<dbReference type="AlphaFoldDB" id="A0A150TFG6"/>
<proteinExistence type="predicted"/>
<accession>A0A150TFG6</accession>
<reference evidence="1 2" key="1">
    <citation type="submission" date="2014-02" db="EMBL/GenBank/DDBJ databases">
        <title>The small core and large imbalanced accessory genome model reveals a collaborative survival strategy of Sorangium cellulosum strains in nature.</title>
        <authorList>
            <person name="Han K."/>
            <person name="Peng R."/>
            <person name="Blom J."/>
            <person name="Li Y.-Z."/>
        </authorList>
    </citation>
    <scope>NUCLEOTIDE SEQUENCE [LARGE SCALE GENOMIC DNA]</scope>
    <source>
        <strain evidence="1 2">So0007-03</strain>
    </source>
</reference>
<dbReference type="Proteomes" id="UP000075502">
    <property type="component" value="Unassembled WGS sequence"/>
</dbReference>
<gene>
    <name evidence="1" type="ORF">BE21_52755</name>
</gene>
<dbReference type="EMBL" id="JEME01002764">
    <property type="protein sequence ID" value="KYG03238.1"/>
    <property type="molecule type" value="Genomic_DNA"/>
</dbReference>
<evidence type="ECO:0000313" key="1">
    <source>
        <dbReference type="EMBL" id="KYG03238.1"/>
    </source>
</evidence>